<dbReference type="Proteomes" id="UP000475862">
    <property type="component" value="Unassembled WGS sequence"/>
</dbReference>
<evidence type="ECO:0000313" key="2">
    <source>
        <dbReference type="Proteomes" id="UP000475862"/>
    </source>
</evidence>
<evidence type="ECO:0000313" key="1">
    <source>
        <dbReference type="EMBL" id="KAE9543422.1"/>
    </source>
</evidence>
<organism evidence="1 2">
    <name type="scientific">Aphis glycines</name>
    <name type="common">Soybean aphid</name>
    <dbReference type="NCBI Taxonomy" id="307491"/>
    <lineage>
        <taxon>Eukaryota</taxon>
        <taxon>Metazoa</taxon>
        <taxon>Ecdysozoa</taxon>
        <taxon>Arthropoda</taxon>
        <taxon>Hexapoda</taxon>
        <taxon>Insecta</taxon>
        <taxon>Pterygota</taxon>
        <taxon>Neoptera</taxon>
        <taxon>Paraneoptera</taxon>
        <taxon>Hemiptera</taxon>
        <taxon>Sternorrhyncha</taxon>
        <taxon>Aphidomorpha</taxon>
        <taxon>Aphidoidea</taxon>
        <taxon>Aphididae</taxon>
        <taxon>Aphidini</taxon>
        <taxon>Aphis</taxon>
        <taxon>Aphis</taxon>
    </lineage>
</organism>
<comment type="caution">
    <text evidence="1">The sequence shown here is derived from an EMBL/GenBank/DDBJ whole genome shotgun (WGS) entry which is preliminary data.</text>
</comment>
<protein>
    <submittedName>
        <fullName evidence="1">Uncharacterized protein</fullName>
    </submittedName>
</protein>
<gene>
    <name evidence="1" type="ORF">AGLY_002222</name>
</gene>
<dbReference type="AlphaFoldDB" id="A0A6G0U564"/>
<dbReference type="EMBL" id="VYZN01000008">
    <property type="protein sequence ID" value="KAE9543422.1"/>
    <property type="molecule type" value="Genomic_DNA"/>
</dbReference>
<proteinExistence type="predicted"/>
<accession>A0A6G0U564</accession>
<reference evidence="1 2" key="1">
    <citation type="submission" date="2019-08" db="EMBL/GenBank/DDBJ databases">
        <title>The genome of the soybean aphid Biotype 1, its phylome, world population structure and adaptation to the North American continent.</title>
        <authorList>
            <person name="Giordano R."/>
            <person name="Donthu R.K."/>
            <person name="Hernandez A.G."/>
            <person name="Wright C.L."/>
            <person name="Zimin A.V."/>
        </authorList>
    </citation>
    <scope>NUCLEOTIDE SEQUENCE [LARGE SCALE GENOMIC DNA]</scope>
    <source>
        <tissue evidence="1">Whole aphids</tissue>
    </source>
</reference>
<name>A0A6G0U564_APHGL</name>
<keyword evidence="2" id="KW-1185">Reference proteome</keyword>
<feature type="non-terminal residue" evidence="1">
    <location>
        <position position="211"/>
    </location>
</feature>
<sequence length="211" mass="23475">METKTNSTLIFRYRNISCCIYDSFLLVGYHTNLLLLDGEDKVELDTVDIPIYISSVIVATGNHAVSLEILPSFDRVTSITSKTTTACRIIIKCIYPTRTAISLIANCAHCFAIVPVPSRVKCFMRKSKLRPRKKVTTSFSPMYATYTKGTPAVGERSIPHSFVPLRILNNPLAPHCSPQELTISQYGVPFSSPHPIILTECPPNFVAFSDF</sequence>